<name>A0A4D6DX00_9CAUD</name>
<reference evidence="1 2" key="1">
    <citation type="submission" date="2019-03" db="EMBL/GenBank/DDBJ databases">
        <authorList>
            <person name="Kim S.G."/>
            <person name="Park S.C."/>
        </authorList>
    </citation>
    <scope>NUCLEOTIDE SEQUENCE [LARGE SCALE GENOMIC DNA]</scope>
</reference>
<evidence type="ECO:0000313" key="1">
    <source>
        <dbReference type="EMBL" id="QBZ70835.1"/>
    </source>
</evidence>
<evidence type="ECO:0000313" key="2">
    <source>
        <dbReference type="Proteomes" id="UP000297195"/>
    </source>
</evidence>
<keyword evidence="2" id="KW-1185">Reference proteome</keyword>
<proteinExistence type="predicted"/>
<dbReference type="Proteomes" id="UP000297195">
    <property type="component" value="Segment"/>
</dbReference>
<sequence length="113" mass="13425">MRTPKQIRKDLAKVLVPVCNHLKKHGTDKYTDQLEYEVVSKYDNKRTTYRAKFEPHGDRMIEVTVEFFFSLTLKFLVPIDQIQHMVAELQAQRFAEENNHIVEGVHKFQKDIH</sequence>
<protein>
    <submittedName>
        <fullName evidence="1">Uncharacterized protein</fullName>
    </submittedName>
</protein>
<dbReference type="EMBL" id="MK689364">
    <property type="protein sequence ID" value="QBZ70835.1"/>
    <property type="molecule type" value="Genomic_DNA"/>
</dbReference>
<organism evidence="1 2">
    <name type="scientific">Edwardsiella phage pEt-SU</name>
    <dbReference type="NCBI Taxonomy" id="2562142"/>
    <lineage>
        <taxon>Viruses</taxon>
        <taxon>Duplodnaviria</taxon>
        <taxon>Heunggongvirae</taxon>
        <taxon>Uroviricota</taxon>
        <taxon>Caudoviricetes</taxon>
        <taxon>Chimalliviridae</taxon>
        <taxon>Petsuvirus</taxon>
        <taxon>Petsuvirus pEtSU</taxon>
    </lineage>
</organism>
<gene>
    <name evidence="1" type="ORF">pETSU_254</name>
</gene>
<accession>A0A4D6DX00</accession>